<gene>
    <name evidence="3" type="ORF">PV05_02622</name>
</gene>
<organism evidence="3 4">
    <name type="scientific">Exophiala xenobiotica</name>
    <dbReference type="NCBI Taxonomy" id="348802"/>
    <lineage>
        <taxon>Eukaryota</taxon>
        <taxon>Fungi</taxon>
        <taxon>Dikarya</taxon>
        <taxon>Ascomycota</taxon>
        <taxon>Pezizomycotina</taxon>
        <taxon>Eurotiomycetes</taxon>
        <taxon>Chaetothyriomycetidae</taxon>
        <taxon>Chaetothyriales</taxon>
        <taxon>Herpotrichiellaceae</taxon>
        <taxon>Exophiala</taxon>
    </lineage>
</organism>
<dbReference type="RefSeq" id="XP_013318656.1">
    <property type="nucleotide sequence ID" value="XM_013463202.1"/>
</dbReference>
<dbReference type="Gene3D" id="3.40.605.10">
    <property type="entry name" value="Aldehyde Dehydrogenase, Chain A, domain 1"/>
    <property type="match status" value="1"/>
</dbReference>
<dbReference type="SUPFAM" id="SSF53720">
    <property type="entry name" value="ALDH-like"/>
    <property type="match status" value="1"/>
</dbReference>
<dbReference type="PANTHER" id="PTHR43111:SF1">
    <property type="entry name" value="ALDEHYDE DEHYDROGENASE B-RELATED"/>
    <property type="match status" value="1"/>
</dbReference>
<reference evidence="3 4" key="1">
    <citation type="submission" date="2015-01" db="EMBL/GenBank/DDBJ databases">
        <title>The Genome Sequence of Exophiala xenobiotica CBS118157.</title>
        <authorList>
            <consortium name="The Broad Institute Genomics Platform"/>
            <person name="Cuomo C."/>
            <person name="de Hoog S."/>
            <person name="Gorbushina A."/>
            <person name="Stielow B."/>
            <person name="Teixiera M."/>
            <person name="Abouelleil A."/>
            <person name="Chapman S.B."/>
            <person name="Priest M."/>
            <person name="Young S.K."/>
            <person name="Wortman J."/>
            <person name="Nusbaum C."/>
            <person name="Birren B."/>
        </authorList>
    </citation>
    <scope>NUCLEOTIDE SEQUENCE [LARGE SCALE GENOMIC DNA]</scope>
    <source>
        <strain evidence="3 4">CBS 118157</strain>
    </source>
</reference>
<dbReference type="InterPro" id="IPR016161">
    <property type="entry name" value="Ald_DH/histidinol_DH"/>
</dbReference>
<feature type="compositionally biased region" description="Polar residues" evidence="1">
    <location>
        <begin position="257"/>
        <end position="270"/>
    </location>
</feature>
<dbReference type="STRING" id="348802.A0A0D2D6Y9"/>
<feature type="transmembrane region" description="Helical" evidence="2">
    <location>
        <begin position="449"/>
        <end position="469"/>
    </location>
</feature>
<dbReference type="GO" id="GO:0016620">
    <property type="term" value="F:oxidoreductase activity, acting on the aldehyde or oxo group of donors, NAD or NADP as acceptor"/>
    <property type="evidence" value="ECO:0007669"/>
    <property type="project" value="InterPro"/>
</dbReference>
<evidence type="ECO:0000313" key="4">
    <source>
        <dbReference type="Proteomes" id="UP000054342"/>
    </source>
</evidence>
<evidence type="ECO:0000313" key="3">
    <source>
        <dbReference type="EMBL" id="KIW58072.1"/>
    </source>
</evidence>
<keyword evidence="4" id="KW-1185">Reference proteome</keyword>
<feature type="region of interest" description="Disordered" evidence="1">
    <location>
        <begin position="248"/>
        <end position="273"/>
    </location>
</feature>
<dbReference type="HOGENOM" id="CLU_023881_0_0_1"/>
<name>A0A0D2D6Y9_9EURO</name>
<proteinExistence type="predicted"/>
<dbReference type="EMBL" id="KN847318">
    <property type="protein sequence ID" value="KIW58072.1"/>
    <property type="molecule type" value="Genomic_DNA"/>
</dbReference>
<keyword evidence="2" id="KW-1133">Transmembrane helix</keyword>
<evidence type="ECO:0000256" key="2">
    <source>
        <dbReference type="SAM" id="Phobius"/>
    </source>
</evidence>
<protein>
    <submittedName>
        <fullName evidence="3">Uncharacterized protein</fullName>
    </submittedName>
</protein>
<keyword evidence="2" id="KW-0812">Transmembrane</keyword>
<keyword evidence="2" id="KW-0472">Membrane</keyword>
<dbReference type="OrthoDB" id="5596991at2759"/>
<dbReference type="PANTHER" id="PTHR43111">
    <property type="entry name" value="ALDEHYDE DEHYDROGENASE B-RELATED"/>
    <property type="match status" value="1"/>
</dbReference>
<dbReference type="GeneID" id="25324530"/>
<dbReference type="Gene3D" id="3.40.309.10">
    <property type="entry name" value="Aldehyde Dehydrogenase, Chain A, domain 2"/>
    <property type="match status" value="1"/>
</dbReference>
<sequence length="475" mass="51312">MSSGAYCRIEISCLEGRAQSVRFRQKLFHSLYNALKSSASALREAIAADSGNGEAEVALELALALSELRTHYDTLNLEEELKEQRSLENLNATTNIGIIYVIPAKQNLYYSVISALTAALAAGNCVIVELPPTLTQVSGLLRKILPSALDADVFTISSTRPSETFLSKCRVLAQTDEDQATSSPSQLSAKVVAVVDRTANVSEAASVVSTSRVSFNGRSAYAPDIVLVNEFVADDFLFHLVQAITSPMSTTSPTASQARSKTQPDPQSPTMKEVENTEGLRIIMSGANGSIVEVRDRTKVALGRRIAGRVIMVCRITSLDDAIDLCNGFGTPLEASYAFAAPTEANYLARFIDARISCVNHIPTELLIGPFAPKHPTIAPSPSPRYPSTLFRSPRPRLAQASNLTEICREIIRSRSTKSLESWARATMEPPLPAIKQADGRATGFFDQALMVIGGTAVSVLAGSAYILFRVLRKR</sequence>
<accession>A0A0D2D6Y9</accession>
<dbReference type="InterPro" id="IPR016163">
    <property type="entry name" value="Ald_DH_C"/>
</dbReference>
<dbReference type="InterPro" id="IPR016162">
    <property type="entry name" value="Ald_DH_N"/>
</dbReference>
<dbReference type="Proteomes" id="UP000054342">
    <property type="component" value="Unassembled WGS sequence"/>
</dbReference>
<dbReference type="AlphaFoldDB" id="A0A0D2D6Y9"/>
<evidence type="ECO:0000256" key="1">
    <source>
        <dbReference type="SAM" id="MobiDB-lite"/>
    </source>
</evidence>